<accession>A0A8J3VSD1</accession>
<gene>
    <name evidence="1" type="ORF">Raf01_45050</name>
</gene>
<keyword evidence="2" id="KW-1185">Reference proteome</keyword>
<proteinExistence type="predicted"/>
<comment type="caution">
    <text evidence="1">The sequence shown here is derived from an EMBL/GenBank/DDBJ whole genome shotgun (WGS) entry which is preliminary data.</text>
</comment>
<dbReference type="Proteomes" id="UP000642748">
    <property type="component" value="Unassembled WGS sequence"/>
</dbReference>
<sequence length="81" mass="8519">MEIVLADYAEPGGTPDHVAYTEAAAARVVIRPEPAVHDGESGRGDANSMRTVGAATLRPASATMRAWAHVERLTTSATDDE</sequence>
<evidence type="ECO:0000313" key="1">
    <source>
        <dbReference type="EMBL" id="GIH16333.1"/>
    </source>
</evidence>
<evidence type="ECO:0000313" key="2">
    <source>
        <dbReference type="Proteomes" id="UP000642748"/>
    </source>
</evidence>
<reference evidence="1" key="1">
    <citation type="submission" date="2021-01" db="EMBL/GenBank/DDBJ databases">
        <title>Whole genome shotgun sequence of Rugosimonospora africana NBRC 104875.</title>
        <authorList>
            <person name="Komaki H."/>
            <person name="Tamura T."/>
        </authorList>
    </citation>
    <scope>NUCLEOTIDE SEQUENCE</scope>
    <source>
        <strain evidence="1">NBRC 104875</strain>
    </source>
</reference>
<name>A0A8J3VSD1_9ACTN</name>
<organism evidence="1 2">
    <name type="scientific">Rugosimonospora africana</name>
    <dbReference type="NCBI Taxonomy" id="556532"/>
    <lineage>
        <taxon>Bacteria</taxon>
        <taxon>Bacillati</taxon>
        <taxon>Actinomycetota</taxon>
        <taxon>Actinomycetes</taxon>
        <taxon>Micromonosporales</taxon>
        <taxon>Micromonosporaceae</taxon>
        <taxon>Rugosimonospora</taxon>
    </lineage>
</organism>
<dbReference type="EMBL" id="BONZ01000042">
    <property type="protein sequence ID" value="GIH16333.1"/>
    <property type="molecule type" value="Genomic_DNA"/>
</dbReference>
<dbReference type="AlphaFoldDB" id="A0A8J3VSD1"/>
<protein>
    <submittedName>
        <fullName evidence="1">Uncharacterized protein</fullName>
    </submittedName>
</protein>